<comment type="subcellular location">
    <subcellularLocation>
        <location evidence="2">Cytoplasm</location>
        <location evidence="2">Cytosol</location>
    </subcellularLocation>
    <subcellularLocation>
        <location evidence="1">Cytoplasmic vesicle</location>
        <location evidence="1">Autophagosome</location>
    </subcellularLocation>
    <subcellularLocation>
        <location evidence="10">Nucleus</location>
        <location evidence="10">Nuclear body</location>
    </subcellularLocation>
</comment>
<keyword evidence="6" id="KW-0010">Activator</keyword>
<protein>
    <recommendedName>
        <fullName evidence="14">Tumor protein p53-inducible nuclear protein 1</fullName>
    </recommendedName>
</protein>
<evidence type="ECO:0000256" key="6">
    <source>
        <dbReference type="ARBA" id="ARBA00023159"/>
    </source>
</evidence>
<feature type="compositionally biased region" description="Acidic residues" evidence="11">
    <location>
        <begin position="78"/>
        <end position="93"/>
    </location>
</feature>
<keyword evidence="4" id="KW-0072">Autophagy</keyword>
<keyword evidence="8" id="KW-0539">Nucleus</keyword>
<dbReference type="GO" id="GO:0045893">
    <property type="term" value="P:positive regulation of DNA-templated transcription"/>
    <property type="evidence" value="ECO:0007669"/>
    <property type="project" value="TreeGrafter"/>
</dbReference>
<evidence type="ECO:0000313" key="12">
    <source>
        <dbReference type="EMBL" id="KAJ8340130.1"/>
    </source>
</evidence>
<sequence>MIRKVLALLGASDDGGNVIDVGDNESCEDLIEFEEGDWVIIDIHDGNALAPPEVDPLENLLIEHPSMSVYQLRCQRSEDDDLGSDEEEEEDEDSARPVPVGRSIPCRGSVLPHAAQFRAVQRARVHVERRTLTRAALCRQNLAKTRFCPSAKRYGFFKQPCQRFYNY</sequence>
<reference evidence="12" key="1">
    <citation type="journal article" date="2023" name="Science">
        <title>Genome structures resolve the early diversification of teleost fishes.</title>
        <authorList>
            <person name="Parey E."/>
            <person name="Louis A."/>
            <person name="Montfort J."/>
            <person name="Bouchez O."/>
            <person name="Roques C."/>
            <person name="Iampietro C."/>
            <person name="Lluch J."/>
            <person name="Castinel A."/>
            <person name="Donnadieu C."/>
            <person name="Desvignes T."/>
            <person name="Floi Bucao C."/>
            <person name="Jouanno E."/>
            <person name="Wen M."/>
            <person name="Mejri S."/>
            <person name="Dirks R."/>
            <person name="Jansen H."/>
            <person name="Henkel C."/>
            <person name="Chen W.J."/>
            <person name="Zahm M."/>
            <person name="Cabau C."/>
            <person name="Klopp C."/>
            <person name="Thompson A.W."/>
            <person name="Robinson-Rechavi M."/>
            <person name="Braasch I."/>
            <person name="Lecointre G."/>
            <person name="Bobe J."/>
            <person name="Postlethwait J.H."/>
            <person name="Berthelot C."/>
            <person name="Roest Crollius H."/>
            <person name="Guiguen Y."/>
        </authorList>
    </citation>
    <scope>NUCLEOTIDE SEQUENCE</scope>
    <source>
        <strain evidence="12">WJC10195</strain>
    </source>
</reference>
<dbReference type="PANTHER" id="PTHR31671:SF4">
    <property type="entry name" value="SI:CH211-260E23.9"/>
    <property type="match status" value="1"/>
</dbReference>
<dbReference type="AlphaFoldDB" id="A0A9Q1EJU9"/>
<keyword evidence="5" id="KW-0805">Transcription regulation</keyword>
<dbReference type="Pfam" id="PF14839">
    <property type="entry name" value="DOR"/>
    <property type="match status" value="1"/>
</dbReference>
<evidence type="ECO:0000256" key="4">
    <source>
        <dbReference type="ARBA" id="ARBA00023006"/>
    </source>
</evidence>
<evidence type="ECO:0000256" key="11">
    <source>
        <dbReference type="SAM" id="MobiDB-lite"/>
    </source>
</evidence>
<gene>
    <name evidence="12" type="ORF">SKAU_G00347630</name>
</gene>
<dbReference type="EMBL" id="JAINUF010000016">
    <property type="protein sequence ID" value="KAJ8340130.1"/>
    <property type="molecule type" value="Genomic_DNA"/>
</dbReference>
<evidence type="ECO:0000256" key="8">
    <source>
        <dbReference type="ARBA" id="ARBA00023242"/>
    </source>
</evidence>
<dbReference type="GO" id="GO:0000045">
    <property type="term" value="P:autophagosome assembly"/>
    <property type="evidence" value="ECO:0007669"/>
    <property type="project" value="TreeGrafter"/>
</dbReference>
<dbReference type="PANTHER" id="PTHR31671">
    <property type="entry name" value="DIABETES AND OBESITY REGULATED, ISOFORM G"/>
    <property type="match status" value="1"/>
</dbReference>
<keyword evidence="9" id="KW-0968">Cytoplasmic vesicle</keyword>
<proteinExistence type="predicted"/>
<evidence type="ECO:0000256" key="10">
    <source>
        <dbReference type="ARBA" id="ARBA00034306"/>
    </source>
</evidence>
<keyword evidence="7" id="KW-0804">Transcription</keyword>
<accession>A0A9Q1EJU9</accession>
<evidence type="ECO:0008006" key="14">
    <source>
        <dbReference type="Google" id="ProtNLM"/>
    </source>
</evidence>
<dbReference type="Proteomes" id="UP001152622">
    <property type="component" value="Chromosome 16"/>
</dbReference>
<name>A0A9Q1EJU9_SYNKA</name>
<dbReference type="GO" id="GO:0005829">
    <property type="term" value="C:cytosol"/>
    <property type="evidence" value="ECO:0007669"/>
    <property type="project" value="UniProtKB-SubCell"/>
</dbReference>
<feature type="region of interest" description="Disordered" evidence="11">
    <location>
        <begin position="77"/>
        <end position="102"/>
    </location>
</feature>
<dbReference type="InterPro" id="IPR029431">
    <property type="entry name" value="TP53INP"/>
</dbReference>
<keyword evidence="3" id="KW-0963">Cytoplasm</keyword>
<evidence type="ECO:0000256" key="9">
    <source>
        <dbReference type="ARBA" id="ARBA00023329"/>
    </source>
</evidence>
<evidence type="ECO:0000256" key="1">
    <source>
        <dbReference type="ARBA" id="ARBA00004419"/>
    </source>
</evidence>
<dbReference type="OrthoDB" id="10041339at2759"/>
<dbReference type="GO" id="GO:0016604">
    <property type="term" value="C:nuclear body"/>
    <property type="evidence" value="ECO:0007669"/>
    <property type="project" value="UniProtKB-SubCell"/>
</dbReference>
<dbReference type="GO" id="GO:0005776">
    <property type="term" value="C:autophagosome"/>
    <property type="evidence" value="ECO:0007669"/>
    <property type="project" value="UniProtKB-SubCell"/>
</dbReference>
<keyword evidence="13" id="KW-1185">Reference proteome</keyword>
<dbReference type="GO" id="GO:0031410">
    <property type="term" value="C:cytoplasmic vesicle"/>
    <property type="evidence" value="ECO:0007669"/>
    <property type="project" value="UniProtKB-KW"/>
</dbReference>
<evidence type="ECO:0000256" key="3">
    <source>
        <dbReference type="ARBA" id="ARBA00022490"/>
    </source>
</evidence>
<evidence type="ECO:0000256" key="2">
    <source>
        <dbReference type="ARBA" id="ARBA00004514"/>
    </source>
</evidence>
<evidence type="ECO:0000256" key="7">
    <source>
        <dbReference type="ARBA" id="ARBA00023163"/>
    </source>
</evidence>
<organism evidence="12 13">
    <name type="scientific">Synaphobranchus kaupii</name>
    <name type="common">Kaup's arrowtooth eel</name>
    <dbReference type="NCBI Taxonomy" id="118154"/>
    <lineage>
        <taxon>Eukaryota</taxon>
        <taxon>Metazoa</taxon>
        <taxon>Chordata</taxon>
        <taxon>Craniata</taxon>
        <taxon>Vertebrata</taxon>
        <taxon>Euteleostomi</taxon>
        <taxon>Actinopterygii</taxon>
        <taxon>Neopterygii</taxon>
        <taxon>Teleostei</taxon>
        <taxon>Anguilliformes</taxon>
        <taxon>Synaphobranchidae</taxon>
        <taxon>Synaphobranchus</taxon>
    </lineage>
</organism>
<evidence type="ECO:0000313" key="13">
    <source>
        <dbReference type="Proteomes" id="UP001152622"/>
    </source>
</evidence>
<comment type="caution">
    <text evidence="12">The sequence shown here is derived from an EMBL/GenBank/DDBJ whole genome shotgun (WGS) entry which is preliminary data.</text>
</comment>
<evidence type="ECO:0000256" key="5">
    <source>
        <dbReference type="ARBA" id="ARBA00023015"/>
    </source>
</evidence>